<dbReference type="AlphaFoldDB" id="L1IUG7"/>
<keyword evidence="3" id="KW-1185">Reference proteome</keyword>
<protein>
    <submittedName>
        <fullName evidence="1 2">Uncharacterized protein</fullName>
    </submittedName>
</protein>
<organism evidence="1">
    <name type="scientific">Guillardia theta (strain CCMP2712)</name>
    <name type="common">Cryptophyte</name>
    <dbReference type="NCBI Taxonomy" id="905079"/>
    <lineage>
        <taxon>Eukaryota</taxon>
        <taxon>Cryptophyceae</taxon>
        <taxon>Pyrenomonadales</taxon>
        <taxon>Geminigeraceae</taxon>
        <taxon>Guillardia</taxon>
    </lineage>
</organism>
<sequence length="162" mass="17445">MAMVAMIFAVASYGRSTRPMERIAGYARAHSPRNVGILRGQRLAAAAPLPPFLPPYASVGPVVMTPSVVPGTAVVVPICDDFGCYSLDACVDRYDFRSRYGGCEVYADWTKRMGYCDDDVDAFGVPASQACPVSCDTCSIGMCFEYTTNEIRSCSGMYGQDA</sequence>
<dbReference type="HOGENOM" id="CLU_1638590_0_0_1"/>
<dbReference type="PaxDb" id="55529-EKX39485"/>
<proteinExistence type="predicted"/>
<dbReference type="EMBL" id="JH993039">
    <property type="protein sequence ID" value="EKX39485.1"/>
    <property type="molecule type" value="Genomic_DNA"/>
</dbReference>
<evidence type="ECO:0000313" key="1">
    <source>
        <dbReference type="EMBL" id="EKX39485.1"/>
    </source>
</evidence>
<dbReference type="EnsemblProtists" id="EKX39485">
    <property type="protein sequence ID" value="EKX39485"/>
    <property type="gene ID" value="GUITHDRAFT_154428"/>
</dbReference>
<reference evidence="1 3" key="1">
    <citation type="journal article" date="2012" name="Nature">
        <title>Algal genomes reveal evolutionary mosaicism and the fate of nucleomorphs.</title>
        <authorList>
            <consortium name="DOE Joint Genome Institute"/>
            <person name="Curtis B.A."/>
            <person name="Tanifuji G."/>
            <person name="Burki F."/>
            <person name="Gruber A."/>
            <person name="Irimia M."/>
            <person name="Maruyama S."/>
            <person name="Arias M.C."/>
            <person name="Ball S.G."/>
            <person name="Gile G.H."/>
            <person name="Hirakawa Y."/>
            <person name="Hopkins J.F."/>
            <person name="Kuo A."/>
            <person name="Rensing S.A."/>
            <person name="Schmutz J."/>
            <person name="Symeonidi A."/>
            <person name="Elias M."/>
            <person name="Eveleigh R.J."/>
            <person name="Herman E.K."/>
            <person name="Klute M.J."/>
            <person name="Nakayama T."/>
            <person name="Obornik M."/>
            <person name="Reyes-Prieto A."/>
            <person name="Armbrust E.V."/>
            <person name="Aves S.J."/>
            <person name="Beiko R.G."/>
            <person name="Coutinho P."/>
            <person name="Dacks J.B."/>
            <person name="Durnford D.G."/>
            <person name="Fast N.M."/>
            <person name="Green B.R."/>
            <person name="Grisdale C.J."/>
            <person name="Hempel F."/>
            <person name="Henrissat B."/>
            <person name="Hoppner M.P."/>
            <person name="Ishida K."/>
            <person name="Kim E."/>
            <person name="Koreny L."/>
            <person name="Kroth P.G."/>
            <person name="Liu Y."/>
            <person name="Malik S.B."/>
            <person name="Maier U.G."/>
            <person name="McRose D."/>
            <person name="Mock T."/>
            <person name="Neilson J.A."/>
            <person name="Onodera N.T."/>
            <person name="Poole A.M."/>
            <person name="Pritham E.J."/>
            <person name="Richards T.A."/>
            <person name="Rocap G."/>
            <person name="Roy S.W."/>
            <person name="Sarai C."/>
            <person name="Schaack S."/>
            <person name="Shirato S."/>
            <person name="Slamovits C.H."/>
            <person name="Spencer D.F."/>
            <person name="Suzuki S."/>
            <person name="Worden A.Z."/>
            <person name="Zauner S."/>
            <person name="Barry K."/>
            <person name="Bell C."/>
            <person name="Bharti A.K."/>
            <person name="Crow J.A."/>
            <person name="Grimwood J."/>
            <person name="Kramer R."/>
            <person name="Lindquist E."/>
            <person name="Lucas S."/>
            <person name="Salamov A."/>
            <person name="McFadden G.I."/>
            <person name="Lane C.E."/>
            <person name="Keeling P.J."/>
            <person name="Gray M.W."/>
            <person name="Grigoriev I.V."/>
            <person name="Archibald J.M."/>
        </authorList>
    </citation>
    <scope>NUCLEOTIDE SEQUENCE</scope>
    <source>
        <strain evidence="1 3">CCMP2712</strain>
    </source>
</reference>
<evidence type="ECO:0000313" key="2">
    <source>
        <dbReference type="EnsemblProtists" id="EKX39485"/>
    </source>
</evidence>
<reference evidence="3" key="2">
    <citation type="submission" date="2012-11" db="EMBL/GenBank/DDBJ databases">
        <authorList>
            <person name="Kuo A."/>
            <person name="Curtis B.A."/>
            <person name="Tanifuji G."/>
            <person name="Burki F."/>
            <person name="Gruber A."/>
            <person name="Irimia M."/>
            <person name="Maruyama S."/>
            <person name="Arias M.C."/>
            <person name="Ball S.G."/>
            <person name="Gile G.H."/>
            <person name="Hirakawa Y."/>
            <person name="Hopkins J.F."/>
            <person name="Rensing S.A."/>
            <person name="Schmutz J."/>
            <person name="Symeonidi A."/>
            <person name="Elias M."/>
            <person name="Eveleigh R.J."/>
            <person name="Herman E.K."/>
            <person name="Klute M.J."/>
            <person name="Nakayama T."/>
            <person name="Obornik M."/>
            <person name="Reyes-Prieto A."/>
            <person name="Armbrust E.V."/>
            <person name="Aves S.J."/>
            <person name="Beiko R.G."/>
            <person name="Coutinho P."/>
            <person name="Dacks J.B."/>
            <person name="Durnford D.G."/>
            <person name="Fast N.M."/>
            <person name="Green B.R."/>
            <person name="Grisdale C."/>
            <person name="Hempe F."/>
            <person name="Henrissat B."/>
            <person name="Hoppner M.P."/>
            <person name="Ishida K.-I."/>
            <person name="Kim E."/>
            <person name="Koreny L."/>
            <person name="Kroth P.G."/>
            <person name="Liu Y."/>
            <person name="Malik S.-B."/>
            <person name="Maier U.G."/>
            <person name="McRose D."/>
            <person name="Mock T."/>
            <person name="Neilson J.A."/>
            <person name="Onodera N.T."/>
            <person name="Poole A.M."/>
            <person name="Pritham E.J."/>
            <person name="Richards T.A."/>
            <person name="Rocap G."/>
            <person name="Roy S.W."/>
            <person name="Sarai C."/>
            <person name="Schaack S."/>
            <person name="Shirato S."/>
            <person name="Slamovits C.H."/>
            <person name="Spencer D.F."/>
            <person name="Suzuki S."/>
            <person name="Worden A.Z."/>
            <person name="Zauner S."/>
            <person name="Barry K."/>
            <person name="Bell C."/>
            <person name="Bharti A.K."/>
            <person name="Crow J.A."/>
            <person name="Grimwood J."/>
            <person name="Kramer R."/>
            <person name="Lindquist E."/>
            <person name="Lucas S."/>
            <person name="Salamov A."/>
            <person name="McFadden G.I."/>
            <person name="Lane C.E."/>
            <person name="Keeling P.J."/>
            <person name="Gray M.W."/>
            <person name="Grigoriev I.V."/>
            <person name="Archibald J.M."/>
        </authorList>
    </citation>
    <scope>NUCLEOTIDE SEQUENCE</scope>
    <source>
        <strain evidence="3">CCMP2712</strain>
    </source>
</reference>
<dbReference type="RefSeq" id="XP_005826465.1">
    <property type="nucleotide sequence ID" value="XM_005826408.1"/>
</dbReference>
<accession>L1IUG7</accession>
<evidence type="ECO:0000313" key="3">
    <source>
        <dbReference type="Proteomes" id="UP000011087"/>
    </source>
</evidence>
<gene>
    <name evidence="1" type="ORF">GUITHDRAFT_154428</name>
</gene>
<dbReference type="KEGG" id="gtt:GUITHDRAFT_154428"/>
<reference evidence="2" key="3">
    <citation type="submission" date="2016-03" db="UniProtKB">
        <authorList>
            <consortium name="EnsemblProtists"/>
        </authorList>
    </citation>
    <scope>IDENTIFICATION</scope>
</reference>
<dbReference type="GeneID" id="17296216"/>
<name>L1IUG7_GUITC</name>
<dbReference type="Proteomes" id="UP000011087">
    <property type="component" value="Unassembled WGS sequence"/>
</dbReference>